<dbReference type="EMBL" id="GBRH01233772">
    <property type="protein sequence ID" value="JAD64123.1"/>
    <property type="molecule type" value="Transcribed_RNA"/>
</dbReference>
<organism evidence="2">
    <name type="scientific">Arundo donax</name>
    <name type="common">Giant reed</name>
    <name type="synonym">Donax arundinaceus</name>
    <dbReference type="NCBI Taxonomy" id="35708"/>
    <lineage>
        <taxon>Eukaryota</taxon>
        <taxon>Viridiplantae</taxon>
        <taxon>Streptophyta</taxon>
        <taxon>Embryophyta</taxon>
        <taxon>Tracheophyta</taxon>
        <taxon>Spermatophyta</taxon>
        <taxon>Magnoliopsida</taxon>
        <taxon>Liliopsida</taxon>
        <taxon>Poales</taxon>
        <taxon>Poaceae</taxon>
        <taxon>PACMAD clade</taxon>
        <taxon>Arundinoideae</taxon>
        <taxon>Arundineae</taxon>
        <taxon>Arundo</taxon>
    </lineage>
</organism>
<sequence>MQTTTLRNEVSMRKNLCKRFTDGVWQIPSTKFMLMRRLLQRAPTACAAPPAKRTRRPWTSSAAHACPGQRPRRSSARRSRRRP</sequence>
<name>A0A0A9BPR6_ARUDO</name>
<proteinExistence type="predicted"/>
<evidence type="ECO:0000313" key="2">
    <source>
        <dbReference type="EMBL" id="JAD64123.1"/>
    </source>
</evidence>
<reference evidence="2" key="1">
    <citation type="submission" date="2014-09" db="EMBL/GenBank/DDBJ databases">
        <authorList>
            <person name="Magalhaes I.L.F."/>
            <person name="Oliveira U."/>
            <person name="Santos F.R."/>
            <person name="Vidigal T.H.D.A."/>
            <person name="Brescovit A.D."/>
            <person name="Santos A.J."/>
        </authorList>
    </citation>
    <scope>NUCLEOTIDE SEQUENCE</scope>
    <source>
        <tissue evidence="2">Shoot tissue taken approximately 20 cm above the soil surface</tissue>
    </source>
</reference>
<dbReference type="AlphaFoldDB" id="A0A0A9BPR6"/>
<reference evidence="2" key="2">
    <citation type="journal article" date="2015" name="Data Brief">
        <title>Shoot transcriptome of the giant reed, Arundo donax.</title>
        <authorList>
            <person name="Barrero R.A."/>
            <person name="Guerrero F.D."/>
            <person name="Moolhuijzen P."/>
            <person name="Goolsby J.A."/>
            <person name="Tidwell J."/>
            <person name="Bellgard S.E."/>
            <person name="Bellgard M.I."/>
        </authorList>
    </citation>
    <scope>NUCLEOTIDE SEQUENCE</scope>
    <source>
        <tissue evidence="2">Shoot tissue taken approximately 20 cm above the soil surface</tissue>
    </source>
</reference>
<evidence type="ECO:0000256" key="1">
    <source>
        <dbReference type="SAM" id="MobiDB-lite"/>
    </source>
</evidence>
<protein>
    <submittedName>
        <fullName evidence="2">Uncharacterized protein</fullName>
    </submittedName>
</protein>
<feature type="region of interest" description="Disordered" evidence="1">
    <location>
        <begin position="44"/>
        <end position="83"/>
    </location>
</feature>
<feature type="compositionally biased region" description="Basic residues" evidence="1">
    <location>
        <begin position="70"/>
        <end position="83"/>
    </location>
</feature>
<accession>A0A0A9BPR6</accession>